<accession>A0A9W8YYD0</accession>
<dbReference type="Proteomes" id="UP001140453">
    <property type="component" value="Unassembled WGS sequence"/>
</dbReference>
<dbReference type="AlphaFoldDB" id="A0A9W8YYD0"/>
<keyword evidence="2" id="KW-0812">Transmembrane</keyword>
<gene>
    <name evidence="3" type="ORF">N0V93_003393</name>
</gene>
<feature type="region of interest" description="Disordered" evidence="1">
    <location>
        <begin position="92"/>
        <end position="124"/>
    </location>
</feature>
<organism evidence="3 4">
    <name type="scientific">Gnomoniopsis smithogilvyi</name>
    <dbReference type="NCBI Taxonomy" id="1191159"/>
    <lineage>
        <taxon>Eukaryota</taxon>
        <taxon>Fungi</taxon>
        <taxon>Dikarya</taxon>
        <taxon>Ascomycota</taxon>
        <taxon>Pezizomycotina</taxon>
        <taxon>Sordariomycetes</taxon>
        <taxon>Sordariomycetidae</taxon>
        <taxon>Diaporthales</taxon>
        <taxon>Gnomoniaceae</taxon>
        <taxon>Gnomoniopsis</taxon>
    </lineage>
</organism>
<evidence type="ECO:0000313" key="4">
    <source>
        <dbReference type="Proteomes" id="UP001140453"/>
    </source>
</evidence>
<sequence>MYISNAFAVGGAIVVWAFYIFELDLALLYPRPGLTYDRLEYVEHGFSEVSCSTALRYISLVDLRANPRILLSSGPLIGTTPFASSFTRHVAKPRISKKKQPLSATLRTEVGSPPSARRHSANCS</sequence>
<keyword evidence="2" id="KW-0472">Membrane</keyword>
<proteinExistence type="predicted"/>
<evidence type="ECO:0000313" key="3">
    <source>
        <dbReference type="EMBL" id="KAJ4394176.1"/>
    </source>
</evidence>
<keyword evidence="4" id="KW-1185">Reference proteome</keyword>
<evidence type="ECO:0000256" key="1">
    <source>
        <dbReference type="SAM" id="MobiDB-lite"/>
    </source>
</evidence>
<reference evidence="3" key="1">
    <citation type="submission" date="2022-10" db="EMBL/GenBank/DDBJ databases">
        <title>Tapping the CABI collections for fungal endophytes: first genome assemblies for Collariella, Neodidymelliopsis, Ascochyta clinopodiicola, Didymella pomorum, Didymosphaeria variabile, Neocosmospora piperis and Neocucurbitaria cava.</title>
        <authorList>
            <person name="Hill R."/>
        </authorList>
    </citation>
    <scope>NUCLEOTIDE SEQUENCE</scope>
    <source>
        <strain evidence="3">IMI 355082</strain>
    </source>
</reference>
<evidence type="ECO:0000256" key="2">
    <source>
        <dbReference type="SAM" id="Phobius"/>
    </source>
</evidence>
<name>A0A9W8YYD0_9PEZI</name>
<feature type="transmembrane region" description="Helical" evidence="2">
    <location>
        <begin position="6"/>
        <end position="29"/>
    </location>
</feature>
<protein>
    <submittedName>
        <fullName evidence="3">Uncharacterized protein</fullName>
    </submittedName>
</protein>
<comment type="caution">
    <text evidence="3">The sequence shown here is derived from an EMBL/GenBank/DDBJ whole genome shotgun (WGS) entry which is preliminary data.</text>
</comment>
<dbReference type="EMBL" id="JAPEVB010000002">
    <property type="protein sequence ID" value="KAJ4394176.1"/>
    <property type="molecule type" value="Genomic_DNA"/>
</dbReference>
<keyword evidence="2" id="KW-1133">Transmembrane helix</keyword>